<feature type="repeat" description="PPR" evidence="5">
    <location>
        <begin position="338"/>
        <end position="372"/>
    </location>
</feature>
<name>A0A3L6RDW0_PANMI</name>
<dbReference type="NCBIfam" id="TIGR00756">
    <property type="entry name" value="PPR"/>
    <property type="match status" value="11"/>
</dbReference>
<dbReference type="PANTHER" id="PTHR46128">
    <property type="entry name" value="MITOCHONDRIAL GROUP I INTRON SPLICING FACTOR CCM1"/>
    <property type="match status" value="1"/>
</dbReference>
<feature type="transmembrane region" description="Helical" evidence="6">
    <location>
        <begin position="904"/>
        <end position="924"/>
    </location>
</feature>
<feature type="repeat" description="PPR" evidence="5">
    <location>
        <begin position="373"/>
        <end position="407"/>
    </location>
</feature>
<organism evidence="8 9">
    <name type="scientific">Panicum miliaceum</name>
    <name type="common">Proso millet</name>
    <name type="synonym">Broomcorn millet</name>
    <dbReference type="NCBI Taxonomy" id="4540"/>
    <lineage>
        <taxon>Eukaryota</taxon>
        <taxon>Viridiplantae</taxon>
        <taxon>Streptophyta</taxon>
        <taxon>Embryophyta</taxon>
        <taxon>Tracheophyta</taxon>
        <taxon>Spermatophyta</taxon>
        <taxon>Magnoliopsida</taxon>
        <taxon>Liliopsida</taxon>
        <taxon>Poales</taxon>
        <taxon>Poaceae</taxon>
        <taxon>PACMAD clade</taxon>
        <taxon>Panicoideae</taxon>
        <taxon>Panicodae</taxon>
        <taxon>Paniceae</taxon>
        <taxon>Panicinae</taxon>
        <taxon>Panicum</taxon>
        <taxon>Panicum sect. Panicum</taxon>
    </lineage>
</organism>
<dbReference type="Pfam" id="PF13812">
    <property type="entry name" value="PPR_3"/>
    <property type="match status" value="1"/>
</dbReference>
<proteinExistence type="inferred from homology"/>
<comment type="similarity">
    <text evidence="1">Belongs to the PPR family. P subfamily.</text>
</comment>
<feature type="repeat" description="PPR" evidence="5">
    <location>
        <begin position="478"/>
        <end position="512"/>
    </location>
</feature>
<dbReference type="OrthoDB" id="185373at2759"/>
<evidence type="ECO:0000256" key="7">
    <source>
        <dbReference type="SAM" id="MobiDB-lite"/>
    </source>
</evidence>
<feature type="region of interest" description="Disordered" evidence="7">
    <location>
        <begin position="28"/>
        <end position="49"/>
    </location>
</feature>
<comment type="caution">
    <text evidence="6">Lacks conserved residue(s) required for the propagation of feature annotation.</text>
</comment>
<evidence type="ECO:0000256" key="5">
    <source>
        <dbReference type="PROSITE-ProRule" id="PRU00708"/>
    </source>
</evidence>
<dbReference type="STRING" id="4540.A0A3L6RDW0"/>
<evidence type="ECO:0000313" key="9">
    <source>
        <dbReference type="Proteomes" id="UP000275267"/>
    </source>
</evidence>
<dbReference type="InterPro" id="IPR002885">
    <property type="entry name" value="PPR_rpt"/>
</dbReference>
<dbReference type="Pfam" id="PF13041">
    <property type="entry name" value="PPR_2"/>
    <property type="match status" value="4"/>
</dbReference>
<evidence type="ECO:0000256" key="6">
    <source>
        <dbReference type="RuleBase" id="RU004914"/>
    </source>
</evidence>
<accession>A0A3L6RDW0</accession>
<dbReference type="Pfam" id="PF01554">
    <property type="entry name" value="MatE"/>
    <property type="match status" value="1"/>
</dbReference>
<evidence type="ECO:0000313" key="8">
    <source>
        <dbReference type="EMBL" id="RLN00843.1"/>
    </source>
</evidence>
<feature type="transmembrane region" description="Helical" evidence="6">
    <location>
        <begin position="877"/>
        <end position="897"/>
    </location>
</feature>
<feature type="repeat" description="PPR" evidence="5">
    <location>
        <begin position="443"/>
        <end position="477"/>
    </location>
</feature>
<keyword evidence="3" id="KW-0677">Repeat</keyword>
<dbReference type="PROSITE" id="PS51375">
    <property type="entry name" value="PPR"/>
    <property type="match status" value="12"/>
</dbReference>
<dbReference type="Proteomes" id="UP000275267">
    <property type="component" value="Unassembled WGS sequence"/>
</dbReference>
<keyword evidence="6" id="KW-0472">Membrane</keyword>
<keyword evidence="9" id="KW-1185">Reference proteome</keyword>
<dbReference type="InterPro" id="IPR011990">
    <property type="entry name" value="TPR-like_helical_dom_sf"/>
</dbReference>
<reference evidence="9" key="1">
    <citation type="journal article" date="2019" name="Nat. Commun.">
        <title>The genome of broomcorn millet.</title>
        <authorList>
            <person name="Zou C."/>
            <person name="Miki D."/>
            <person name="Li D."/>
            <person name="Tang Q."/>
            <person name="Xiao L."/>
            <person name="Rajput S."/>
            <person name="Deng P."/>
            <person name="Jia W."/>
            <person name="Huang R."/>
            <person name="Zhang M."/>
            <person name="Sun Y."/>
            <person name="Hu J."/>
            <person name="Fu X."/>
            <person name="Schnable P.S."/>
            <person name="Li F."/>
            <person name="Zhang H."/>
            <person name="Feng B."/>
            <person name="Zhu X."/>
            <person name="Liu R."/>
            <person name="Schnable J.C."/>
            <person name="Zhu J.-K."/>
            <person name="Zhang H."/>
        </authorList>
    </citation>
    <scope>NUCLEOTIDE SEQUENCE [LARGE SCALE GENOMIC DNA]</scope>
</reference>
<gene>
    <name evidence="8" type="ORF">C2845_PM06G34110</name>
</gene>
<dbReference type="GO" id="GO:0015297">
    <property type="term" value="F:antiporter activity"/>
    <property type="evidence" value="ECO:0007669"/>
    <property type="project" value="InterPro"/>
</dbReference>
<protein>
    <recommendedName>
        <fullName evidence="6">Protein DETOXIFICATION</fullName>
    </recommendedName>
    <alternativeName>
        <fullName evidence="6">Multidrug and toxic compound extrusion protein</fullName>
    </alternativeName>
</protein>
<dbReference type="Gene3D" id="1.25.40.10">
    <property type="entry name" value="Tetratricopeptide repeat domain"/>
    <property type="match status" value="7"/>
</dbReference>
<feature type="repeat" description="PPR" evidence="5">
    <location>
        <begin position="548"/>
        <end position="582"/>
    </location>
</feature>
<feature type="compositionally biased region" description="Low complexity" evidence="7">
    <location>
        <begin position="28"/>
        <end position="44"/>
    </location>
</feature>
<comment type="caution">
    <text evidence="8">The sequence shown here is derived from an EMBL/GenBank/DDBJ whole genome shotgun (WGS) entry which is preliminary data.</text>
</comment>
<sequence>MLRRLSKSPLLPRRRLLPLLLQPRRPCANATPSAAAGEIAPAPATNEVPLGDDLAEESRSRLVRDTCRLLELRDSWNAKREAQLRHLLRVLSPPQVRAVLRAQAQRDARAAFEFFRWAERQWKYRHAPEVFDEMLALLSRTRLHDPARRVMRLMIRRGMRRGPQQFAHLMLSYSRAGKLRSAMRVLQLMQKDGCAPDISICNVAVNVLVVAGRVDKALEFAERMRRVGVDPDVVTYNCLIKGLCGARRVVDALEMIGSMLQNGCPPDKISYFTVMSFLCKEKRVAEVRNLLERMRNDAGLFPDQVTYNMLIHVLAKHGHADEALGFLRESEGKRFRIDEVGYSAIVHSFCLNGRMAEAKEIVSEMISKGCHPDVVTYSAVVDGFCRTGELDQARKMMKHMYKSGCKPNTVTHTALLNGLCKVGKTSEAWELLNKSEEEWWTPSDITYSVVMHGFRREGKLKESCDVVVQMLQKGFFPTTVEINLLIHALCKEGKPAEAKDFMEQCQSKGCSINVVNFTTVIHGFSRQGDLESALSLLDDMYLTNRHPDVVTYTVVVDALGKKGKMKEATDLVQKMLKRGLLPTPVTYRTVIHRYCERGKVEELLILLDKMLARQKFSSAYNQVIEKLCAFGKLSEAYNLLSKVLRTASKRDAQTCHVLIEGFLNRGLPLQSYNVACRMFQRNLIPDLKLCQNVESKLALAGETQAAGKLIIKFVERASKLTGSCAPRKASILITLFSFTLSLITQMFVGHLDEFEPAGASIGNIDIQGLPYGVMLIGQEVDVAVVGQLYARGLLPQLLAFALFCPMQSINYSNWDFQIMLGLSYAASICVGNELGAGHPKVARFSVIVVVMPSITFSVFVTLLVIILSTLYTSSTTVIEAVISLMPLLAFSIFLNGIQPILSGAAIGSGWQAIVAYVNVGAYYLIGLPIGCILGYKTSLGAAGIWWRLIIGVTVQTIALIILTARTNWDNEVEKAMQQLQQTGVVPVNDIIAGPKESTWLTLFWC</sequence>
<dbReference type="GO" id="GO:0042910">
    <property type="term" value="F:xenobiotic transmembrane transporter activity"/>
    <property type="evidence" value="ECO:0007669"/>
    <property type="project" value="InterPro"/>
</dbReference>
<feature type="repeat" description="PPR" evidence="5">
    <location>
        <begin position="197"/>
        <end position="231"/>
    </location>
</feature>
<keyword evidence="4" id="KW-0809">Transit peptide</keyword>
<dbReference type="Pfam" id="PF12854">
    <property type="entry name" value="PPR_1"/>
    <property type="match status" value="2"/>
</dbReference>
<keyword evidence="6" id="KW-0812">Transmembrane</keyword>
<evidence type="ECO:0000256" key="4">
    <source>
        <dbReference type="ARBA" id="ARBA00022946"/>
    </source>
</evidence>
<dbReference type="InterPro" id="IPR050872">
    <property type="entry name" value="PPR_P_subfamily"/>
</dbReference>
<feature type="transmembrane region" description="Helical" evidence="6">
    <location>
        <begin position="944"/>
        <end position="964"/>
    </location>
</feature>
<keyword evidence="6" id="KW-1133">Transmembrane helix</keyword>
<feature type="repeat" description="PPR" evidence="5">
    <location>
        <begin position="162"/>
        <end position="196"/>
    </location>
</feature>
<dbReference type="PANTHER" id="PTHR46128:SF175">
    <property type="entry name" value="PENTACOTRIPEPTIDE-REPEAT REGION OF PRORP DOMAIN-CONTAINING PROTEIN"/>
    <property type="match status" value="1"/>
</dbReference>
<feature type="repeat" description="PPR" evidence="5">
    <location>
        <begin position="513"/>
        <end position="547"/>
    </location>
</feature>
<evidence type="ECO:0000256" key="1">
    <source>
        <dbReference type="ARBA" id="ARBA00007626"/>
    </source>
</evidence>
<feature type="repeat" description="PPR" evidence="5">
    <location>
        <begin position="303"/>
        <end position="337"/>
    </location>
</feature>
<evidence type="ECO:0000256" key="3">
    <source>
        <dbReference type="ARBA" id="ARBA00022737"/>
    </source>
</evidence>
<feature type="repeat" description="PPR" evidence="5">
    <location>
        <begin position="583"/>
        <end position="613"/>
    </location>
</feature>
<dbReference type="InterPro" id="IPR002528">
    <property type="entry name" value="MATE_fam"/>
</dbReference>
<dbReference type="EMBL" id="PQIB02000009">
    <property type="protein sequence ID" value="RLN00843.1"/>
    <property type="molecule type" value="Genomic_DNA"/>
</dbReference>
<feature type="repeat" description="PPR" evidence="5">
    <location>
        <begin position="232"/>
        <end position="266"/>
    </location>
</feature>
<dbReference type="GO" id="GO:0016020">
    <property type="term" value="C:membrane"/>
    <property type="evidence" value="ECO:0007669"/>
    <property type="project" value="InterPro"/>
</dbReference>
<feature type="transmembrane region" description="Helical" evidence="6">
    <location>
        <begin position="846"/>
        <end position="871"/>
    </location>
</feature>
<comment type="similarity">
    <text evidence="2 6">Belongs to the multi antimicrobial extrusion (MATE) (TC 2.A.66.1) family.</text>
</comment>
<evidence type="ECO:0000256" key="2">
    <source>
        <dbReference type="ARBA" id="ARBA00010199"/>
    </source>
</evidence>
<feature type="repeat" description="PPR" evidence="5">
    <location>
        <begin position="408"/>
        <end position="442"/>
    </location>
</feature>
<dbReference type="AlphaFoldDB" id="A0A3L6RDW0"/>
<dbReference type="Pfam" id="PF01535">
    <property type="entry name" value="PPR"/>
    <property type="match status" value="1"/>
</dbReference>